<evidence type="ECO:0000256" key="3">
    <source>
        <dbReference type="RuleBase" id="RU003560"/>
    </source>
</evidence>
<accession>A0A7W6DCS2</accession>
<organism evidence="4 5">
    <name type="scientific">Mycoplana azooxidifex</name>
    <dbReference type="NCBI Taxonomy" id="1636188"/>
    <lineage>
        <taxon>Bacteria</taxon>
        <taxon>Pseudomonadati</taxon>
        <taxon>Pseudomonadota</taxon>
        <taxon>Alphaproteobacteria</taxon>
        <taxon>Hyphomicrobiales</taxon>
        <taxon>Rhizobiaceae</taxon>
        <taxon>Mycoplana</taxon>
    </lineage>
</organism>
<dbReference type="Gene3D" id="3.90.1150.10">
    <property type="entry name" value="Aspartate Aminotransferase, domain 1"/>
    <property type="match status" value="1"/>
</dbReference>
<protein>
    <submittedName>
        <fullName evidence="4">Glutamate-1-semialdehyde 2,1-aminomutase</fullName>
        <ecNumber evidence="4">5.4.3.8</ecNumber>
    </submittedName>
</protein>
<dbReference type="RefSeq" id="WP_183806524.1">
    <property type="nucleotide sequence ID" value="NZ_JACIEE010000007.1"/>
</dbReference>
<keyword evidence="2 3" id="KW-0663">Pyridoxal phosphate</keyword>
<evidence type="ECO:0000256" key="1">
    <source>
        <dbReference type="ARBA" id="ARBA00001933"/>
    </source>
</evidence>
<gene>
    <name evidence="4" type="ORF">GGQ64_003486</name>
</gene>
<name>A0A7W6DCS2_9HYPH</name>
<dbReference type="InterPro" id="IPR015424">
    <property type="entry name" value="PyrdxlP-dep_Trfase"/>
</dbReference>
<dbReference type="SUPFAM" id="SSF53383">
    <property type="entry name" value="PLP-dependent transferases"/>
    <property type="match status" value="1"/>
</dbReference>
<evidence type="ECO:0000313" key="5">
    <source>
        <dbReference type="Proteomes" id="UP000574761"/>
    </source>
</evidence>
<dbReference type="InterPro" id="IPR015422">
    <property type="entry name" value="PyrdxlP-dep_Trfase_small"/>
</dbReference>
<evidence type="ECO:0000256" key="2">
    <source>
        <dbReference type="ARBA" id="ARBA00022898"/>
    </source>
</evidence>
<dbReference type="Gene3D" id="3.40.640.10">
    <property type="entry name" value="Type I PLP-dependent aspartate aminotransferase-like (Major domain)"/>
    <property type="match status" value="1"/>
</dbReference>
<dbReference type="Proteomes" id="UP000574761">
    <property type="component" value="Unassembled WGS sequence"/>
</dbReference>
<dbReference type="GO" id="GO:0008483">
    <property type="term" value="F:transaminase activity"/>
    <property type="evidence" value="ECO:0007669"/>
    <property type="project" value="InterPro"/>
</dbReference>
<dbReference type="InterPro" id="IPR005814">
    <property type="entry name" value="Aminotrans_3"/>
</dbReference>
<comment type="caution">
    <text evidence="4">The sequence shown here is derived from an EMBL/GenBank/DDBJ whole genome shotgun (WGS) entry which is preliminary data.</text>
</comment>
<dbReference type="EMBL" id="JACIEE010000007">
    <property type="protein sequence ID" value="MBB3978252.1"/>
    <property type="molecule type" value="Genomic_DNA"/>
</dbReference>
<dbReference type="PANTHER" id="PTHR43713:SF3">
    <property type="entry name" value="GLUTAMATE-1-SEMIALDEHYDE 2,1-AMINOMUTASE 1, CHLOROPLASTIC-RELATED"/>
    <property type="match status" value="1"/>
</dbReference>
<comment type="cofactor">
    <cofactor evidence="1">
        <name>pyridoxal 5'-phosphate</name>
        <dbReference type="ChEBI" id="CHEBI:597326"/>
    </cofactor>
</comment>
<dbReference type="InterPro" id="IPR015421">
    <property type="entry name" value="PyrdxlP-dep_Trfase_major"/>
</dbReference>
<comment type="similarity">
    <text evidence="3">Belongs to the class-III pyridoxal-phosphate-dependent aminotransferase family.</text>
</comment>
<dbReference type="GO" id="GO:0030170">
    <property type="term" value="F:pyridoxal phosphate binding"/>
    <property type="evidence" value="ECO:0007669"/>
    <property type="project" value="InterPro"/>
</dbReference>
<sequence length="463" mass="49142">MLTKGSEIGTAGLEARAAALLETERTVFERRRPLAAAVHAAAGPGFFDGVPQHWMLDWPSPFPPIIETATGVTLTDIDGNRVTDLCLGDTGAMFGHGPEPVLRALANAGTRGLTTMLPSSDAQAVGRLLAERFGLPRWQLAATASDANRFAIRIARAVTGRAQLLVFDGCYHGAVDDTLVDLVDGRTVARRNLLGQVRDPGDLTVSVPFNDEDALAVALAGGDIACVLAEPVMTNCGMILPDPGFHATLRRLTRAAGTLLLIDETHTISSGPGGYTRLHGLEPDLMVMGKPIGGGIPVSVWGMTEAISDRLRAVRSRQSGHGHSGIGTTLSGSAIQLACLRACLEEVMTDEAYRLMNARADRIEAGFEAAIVENDLDWTVSRVGARLEIVFSPRPVRNAQEAREAASDTVEQALHLSMLNLGYLLTPFHNMVLVSPALSTDQADGLVAAFANVLARLTGKEHA</sequence>
<dbReference type="EC" id="5.4.3.8" evidence="4"/>
<dbReference type="GO" id="GO:0042286">
    <property type="term" value="F:glutamate-1-semialdehyde 2,1-aminomutase activity"/>
    <property type="evidence" value="ECO:0007669"/>
    <property type="project" value="UniProtKB-EC"/>
</dbReference>
<keyword evidence="4" id="KW-0413">Isomerase</keyword>
<keyword evidence="5" id="KW-1185">Reference proteome</keyword>
<dbReference type="PANTHER" id="PTHR43713">
    <property type="entry name" value="GLUTAMATE-1-SEMIALDEHYDE 2,1-AMINOMUTASE"/>
    <property type="match status" value="1"/>
</dbReference>
<proteinExistence type="inferred from homology"/>
<dbReference type="Pfam" id="PF00202">
    <property type="entry name" value="Aminotran_3"/>
    <property type="match status" value="1"/>
</dbReference>
<dbReference type="AlphaFoldDB" id="A0A7W6DCS2"/>
<evidence type="ECO:0000313" key="4">
    <source>
        <dbReference type="EMBL" id="MBB3978252.1"/>
    </source>
</evidence>
<dbReference type="NCBIfam" id="NF005453">
    <property type="entry name" value="PRK07046.1"/>
    <property type="match status" value="1"/>
</dbReference>
<reference evidence="4 5" key="1">
    <citation type="submission" date="2020-08" db="EMBL/GenBank/DDBJ databases">
        <title>Genomic Encyclopedia of Type Strains, Phase IV (KMG-IV): sequencing the most valuable type-strain genomes for metagenomic binning, comparative biology and taxonomic classification.</title>
        <authorList>
            <person name="Goeker M."/>
        </authorList>
    </citation>
    <scope>NUCLEOTIDE SEQUENCE [LARGE SCALE GENOMIC DNA]</scope>
    <source>
        <strain evidence="4 5">DSM 100211</strain>
    </source>
</reference>